<dbReference type="AlphaFoldDB" id="A0A6N8FDR3"/>
<name>A0A6N8FDR3_9BACI</name>
<evidence type="ECO:0000313" key="2">
    <source>
        <dbReference type="Proteomes" id="UP000469125"/>
    </source>
</evidence>
<protein>
    <submittedName>
        <fullName evidence="1">Uncharacterized protein</fullName>
    </submittedName>
</protein>
<gene>
    <name evidence="1" type="ORF">GMD78_02810</name>
</gene>
<evidence type="ECO:0000313" key="1">
    <source>
        <dbReference type="EMBL" id="MUK87331.1"/>
    </source>
</evidence>
<comment type="caution">
    <text evidence="1">The sequence shown here is derived from an EMBL/GenBank/DDBJ whole genome shotgun (WGS) entry which is preliminary data.</text>
</comment>
<proteinExistence type="predicted"/>
<dbReference type="EMBL" id="WOCA01000002">
    <property type="protein sequence ID" value="MUK87331.1"/>
    <property type="molecule type" value="Genomic_DNA"/>
</dbReference>
<keyword evidence="2" id="KW-1185">Reference proteome</keyword>
<sequence length="113" mass="13354">MYINFNEYEMLELFESDPVVIGQYEAGNFIYSKTDEFGFKLVFTISIYENECIVSLSHQSYKTPIVDYRFKDVVALVKNEDCLILKRNNNEELIKVFFKPNFSFSFPNTSNDR</sequence>
<dbReference type="RefSeq" id="WP_155666965.1">
    <property type="nucleotide sequence ID" value="NZ_WOCA01000002.1"/>
</dbReference>
<accession>A0A6N8FDR3</accession>
<reference evidence="1 2" key="1">
    <citation type="submission" date="2019-11" db="EMBL/GenBank/DDBJ databases">
        <authorList>
            <person name="Li X."/>
        </authorList>
    </citation>
    <scope>NUCLEOTIDE SEQUENCE [LARGE SCALE GENOMIC DNA]</scope>
    <source>
        <strain evidence="1 2">L9</strain>
    </source>
</reference>
<organism evidence="1 2">
    <name type="scientific">Ornithinibacillus caprae</name>
    <dbReference type="NCBI Taxonomy" id="2678566"/>
    <lineage>
        <taxon>Bacteria</taxon>
        <taxon>Bacillati</taxon>
        <taxon>Bacillota</taxon>
        <taxon>Bacilli</taxon>
        <taxon>Bacillales</taxon>
        <taxon>Bacillaceae</taxon>
        <taxon>Ornithinibacillus</taxon>
    </lineage>
</organism>
<dbReference type="Proteomes" id="UP000469125">
    <property type="component" value="Unassembled WGS sequence"/>
</dbReference>